<evidence type="ECO:0000256" key="1">
    <source>
        <dbReference type="SAM" id="MobiDB-lite"/>
    </source>
</evidence>
<feature type="region of interest" description="Disordered" evidence="1">
    <location>
        <begin position="83"/>
        <end position="122"/>
    </location>
</feature>
<proteinExistence type="predicted"/>
<dbReference type="Proteomes" id="UP000298390">
    <property type="component" value="Unassembled WGS sequence"/>
</dbReference>
<accession>A0A4Y9YQU7</accession>
<evidence type="ECO:0000313" key="3">
    <source>
        <dbReference type="Proteomes" id="UP000298390"/>
    </source>
</evidence>
<feature type="region of interest" description="Disordered" evidence="1">
    <location>
        <begin position="30"/>
        <end position="60"/>
    </location>
</feature>
<reference evidence="2 3" key="1">
    <citation type="submission" date="2019-01" db="EMBL/GenBank/DDBJ databases">
        <title>Genome sequencing of the rare red list fungi Fomitopsis rosea.</title>
        <authorList>
            <person name="Buettner E."/>
            <person name="Kellner H."/>
        </authorList>
    </citation>
    <scope>NUCLEOTIDE SEQUENCE [LARGE SCALE GENOMIC DNA]</scope>
    <source>
        <strain evidence="2 3">DSM 105464</strain>
    </source>
</reference>
<evidence type="ECO:0000313" key="2">
    <source>
        <dbReference type="EMBL" id="TFY64512.1"/>
    </source>
</evidence>
<feature type="compositionally biased region" description="Low complexity" evidence="1">
    <location>
        <begin position="43"/>
        <end position="60"/>
    </location>
</feature>
<dbReference type="EMBL" id="SEKV01000096">
    <property type="protein sequence ID" value="TFY64512.1"/>
    <property type="molecule type" value="Genomic_DNA"/>
</dbReference>
<comment type="caution">
    <text evidence="2">The sequence shown here is derived from an EMBL/GenBank/DDBJ whole genome shotgun (WGS) entry which is preliminary data.</text>
</comment>
<gene>
    <name evidence="2" type="ORF">EVJ58_g2575</name>
</gene>
<sequence>MLAGLKCRLHSLNPGGLIGVSTVHPAARTASHICSSQSRRASRTYSGSSSSGKTSVASSSALRTSNIIARRVSAFCVVAVDSEHEGSEGGERDTEAEERRRELADGVHVRDGGEEGQKNASSSPWIVTRLQTGGGGGYHVCVTGAMQVAAGGEEVAREREVARGGPEPGRLGCDALGRVVNQTFWTYDPGDR</sequence>
<protein>
    <submittedName>
        <fullName evidence="2">Uncharacterized protein</fullName>
    </submittedName>
</protein>
<feature type="compositionally biased region" description="Basic and acidic residues" evidence="1">
    <location>
        <begin position="83"/>
        <end position="117"/>
    </location>
</feature>
<dbReference type="AlphaFoldDB" id="A0A4Y9YQU7"/>
<name>A0A4Y9YQU7_9APHY</name>
<organism evidence="2 3">
    <name type="scientific">Rhodofomes roseus</name>
    <dbReference type="NCBI Taxonomy" id="34475"/>
    <lineage>
        <taxon>Eukaryota</taxon>
        <taxon>Fungi</taxon>
        <taxon>Dikarya</taxon>
        <taxon>Basidiomycota</taxon>
        <taxon>Agaricomycotina</taxon>
        <taxon>Agaricomycetes</taxon>
        <taxon>Polyporales</taxon>
        <taxon>Rhodofomes</taxon>
    </lineage>
</organism>